<name>A0AAE0ZUX2_9GAST</name>
<dbReference type="SUPFAM" id="SSF49723">
    <property type="entry name" value="Lipase/lipooxygenase domain (PLAT/LH2 domain)"/>
    <property type="match status" value="1"/>
</dbReference>
<dbReference type="InterPro" id="IPR046791">
    <property type="entry name" value="Polycystin_dom"/>
</dbReference>
<evidence type="ECO:0000256" key="3">
    <source>
        <dbReference type="ARBA" id="ARBA00022692"/>
    </source>
</evidence>
<dbReference type="InterPro" id="IPR001024">
    <property type="entry name" value="PLAT/LH2_dom"/>
</dbReference>
<feature type="region of interest" description="Disordered" evidence="7">
    <location>
        <begin position="533"/>
        <end position="597"/>
    </location>
</feature>
<keyword evidence="3 8" id="KW-0812">Transmembrane</keyword>
<evidence type="ECO:0000256" key="8">
    <source>
        <dbReference type="SAM" id="Phobius"/>
    </source>
</evidence>
<dbReference type="Proteomes" id="UP001283361">
    <property type="component" value="Unassembled WGS sequence"/>
</dbReference>
<feature type="compositionally biased region" description="Low complexity" evidence="7">
    <location>
        <begin position="616"/>
        <end position="625"/>
    </location>
</feature>
<feature type="transmembrane region" description="Helical" evidence="8">
    <location>
        <begin position="1530"/>
        <end position="1549"/>
    </location>
</feature>
<evidence type="ECO:0000256" key="5">
    <source>
        <dbReference type="ARBA" id="ARBA00023136"/>
    </source>
</evidence>
<comment type="caution">
    <text evidence="10">The sequence shown here is derived from an EMBL/GenBank/DDBJ whole genome shotgun (WGS) entry which is preliminary data.</text>
</comment>
<gene>
    <name evidence="10" type="ORF">RRG08_041291</name>
</gene>
<feature type="compositionally biased region" description="Polar residues" evidence="7">
    <location>
        <begin position="766"/>
        <end position="775"/>
    </location>
</feature>
<proteinExistence type="inferred from homology"/>
<evidence type="ECO:0000313" key="11">
    <source>
        <dbReference type="Proteomes" id="UP001283361"/>
    </source>
</evidence>
<dbReference type="GO" id="GO:0050982">
    <property type="term" value="P:detection of mechanical stimulus"/>
    <property type="evidence" value="ECO:0007669"/>
    <property type="project" value="TreeGrafter"/>
</dbReference>
<feature type="transmembrane region" description="Helical" evidence="8">
    <location>
        <begin position="489"/>
        <end position="508"/>
    </location>
</feature>
<comment type="subcellular location">
    <subcellularLocation>
        <location evidence="1">Membrane</location>
        <topology evidence="1">Multi-pass membrane protein</topology>
    </subcellularLocation>
</comment>
<accession>A0AAE0ZUX2</accession>
<feature type="transmembrane region" description="Helical" evidence="8">
    <location>
        <begin position="1570"/>
        <end position="1587"/>
    </location>
</feature>
<keyword evidence="4 8" id="KW-1133">Transmembrane helix</keyword>
<dbReference type="Pfam" id="PF01477">
    <property type="entry name" value="PLAT"/>
    <property type="match status" value="1"/>
</dbReference>
<feature type="region of interest" description="Disordered" evidence="7">
    <location>
        <begin position="615"/>
        <end position="691"/>
    </location>
</feature>
<feature type="transmembrane region" description="Helical" evidence="8">
    <location>
        <begin position="1623"/>
        <end position="1641"/>
    </location>
</feature>
<dbReference type="EMBL" id="JAWDGP010003315">
    <property type="protein sequence ID" value="KAK3775506.1"/>
    <property type="molecule type" value="Genomic_DNA"/>
</dbReference>
<feature type="compositionally biased region" description="Polar residues" evidence="7">
    <location>
        <begin position="1050"/>
        <end position="1089"/>
    </location>
</feature>
<evidence type="ECO:0000259" key="9">
    <source>
        <dbReference type="PROSITE" id="PS50095"/>
    </source>
</evidence>
<dbReference type="PANTHER" id="PTHR10877:SF150">
    <property type="entry name" value="REJ DOMAIN-CONTAINING PROTEIN"/>
    <property type="match status" value="1"/>
</dbReference>
<feature type="non-terminal residue" evidence="10">
    <location>
        <position position="1"/>
    </location>
</feature>
<keyword evidence="11" id="KW-1185">Reference proteome</keyword>
<dbReference type="Gene3D" id="2.60.60.20">
    <property type="entry name" value="PLAT/LH2 domain"/>
    <property type="match status" value="1"/>
</dbReference>
<feature type="transmembrane region" description="Helical" evidence="8">
    <location>
        <begin position="1274"/>
        <end position="1291"/>
    </location>
</feature>
<keyword evidence="5 8" id="KW-0472">Membrane</keyword>
<feature type="compositionally biased region" description="Basic and acidic residues" evidence="7">
    <location>
        <begin position="658"/>
        <end position="667"/>
    </location>
</feature>
<dbReference type="GO" id="GO:0016020">
    <property type="term" value="C:membrane"/>
    <property type="evidence" value="ECO:0007669"/>
    <property type="project" value="UniProtKB-SubCell"/>
</dbReference>
<reference evidence="10" key="1">
    <citation type="journal article" date="2023" name="G3 (Bethesda)">
        <title>A reference genome for the long-term kleptoplast-retaining sea slug Elysia crispata morphotype clarki.</title>
        <authorList>
            <person name="Eastman K.E."/>
            <person name="Pendleton A.L."/>
            <person name="Shaikh M.A."/>
            <person name="Suttiyut T."/>
            <person name="Ogas R."/>
            <person name="Tomko P."/>
            <person name="Gavelis G."/>
            <person name="Widhalm J.R."/>
            <person name="Wisecaver J.H."/>
        </authorList>
    </citation>
    <scope>NUCLEOTIDE SEQUENCE</scope>
    <source>
        <strain evidence="10">ECLA1</strain>
    </source>
</reference>
<feature type="transmembrane region" description="Helical" evidence="8">
    <location>
        <begin position="1131"/>
        <end position="1153"/>
    </location>
</feature>
<dbReference type="InterPro" id="IPR036392">
    <property type="entry name" value="PLAT/LH2_dom_sf"/>
</dbReference>
<feature type="transmembrane region" description="Helical" evidence="8">
    <location>
        <begin position="239"/>
        <end position="257"/>
    </location>
</feature>
<feature type="compositionally biased region" description="Polar residues" evidence="7">
    <location>
        <begin position="562"/>
        <end position="583"/>
    </location>
</feature>
<dbReference type="Pfam" id="PF20519">
    <property type="entry name" value="Polycystin_dom"/>
    <property type="match status" value="1"/>
</dbReference>
<evidence type="ECO:0000256" key="6">
    <source>
        <dbReference type="PROSITE-ProRule" id="PRU00152"/>
    </source>
</evidence>
<dbReference type="GO" id="GO:0005262">
    <property type="term" value="F:calcium channel activity"/>
    <property type="evidence" value="ECO:0007669"/>
    <property type="project" value="TreeGrafter"/>
</dbReference>
<dbReference type="PROSITE" id="PS50095">
    <property type="entry name" value="PLAT"/>
    <property type="match status" value="1"/>
</dbReference>
<dbReference type="PANTHER" id="PTHR10877">
    <property type="entry name" value="POLYCYSTIN FAMILY MEMBER"/>
    <property type="match status" value="1"/>
</dbReference>
<comment type="caution">
    <text evidence="6">Lacks conserved residue(s) required for the propagation of feature annotation.</text>
</comment>
<feature type="region of interest" description="Disordered" evidence="7">
    <location>
        <begin position="727"/>
        <end position="775"/>
    </location>
</feature>
<feature type="transmembrane region" description="Helical" evidence="8">
    <location>
        <begin position="1165"/>
        <end position="1194"/>
    </location>
</feature>
<dbReference type="InterPro" id="IPR051223">
    <property type="entry name" value="Polycystin"/>
</dbReference>
<feature type="compositionally biased region" description="Low complexity" evidence="7">
    <location>
        <begin position="673"/>
        <end position="691"/>
    </location>
</feature>
<evidence type="ECO:0000313" key="10">
    <source>
        <dbReference type="EMBL" id="KAK3775506.1"/>
    </source>
</evidence>
<feature type="region of interest" description="Disordered" evidence="7">
    <location>
        <begin position="1049"/>
        <end position="1106"/>
    </location>
</feature>
<feature type="domain" description="PLAT" evidence="9">
    <location>
        <begin position="285"/>
        <end position="403"/>
    </location>
</feature>
<feature type="transmembrane region" description="Helical" evidence="8">
    <location>
        <begin position="1483"/>
        <end position="1505"/>
    </location>
</feature>
<protein>
    <recommendedName>
        <fullName evidence="9">PLAT domain-containing protein</fullName>
    </recommendedName>
</protein>
<evidence type="ECO:0000256" key="1">
    <source>
        <dbReference type="ARBA" id="ARBA00004141"/>
    </source>
</evidence>
<evidence type="ECO:0000256" key="4">
    <source>
        <dbReference type="ARBA" id="ARBA00022989"/>
    </source>
</evidence>
<evidence type="ECO:0000256" key="2">
    <source>
        <dbReference type="ARBA" id="ARBA00007200"/>
    </source>
</evidence>
<evidence type="ECO:0000256" key="7">
    <source>
        <dbReference type="SAM" id="MobiDB-lite"/>
    </source>
</evidence>
<feature type="transmembrane region" description="Helical" evidence="8">
    <location>
        <begin position="966"/>
        <end position="985"/>
    </location>
</feature>
<organism evidence="10 11">
    <name type="scientific">Elysia crispata</name>
    <name type="common">lettuce slug</name>
    <dbReference type="NCBI Taxonomy" id="231223"/>
    <lineage>
        <taxon>Eukaryota</taxon>
        <taxon>Metazoa</taxon>
        <taxon>Spiralia</taxon>
        <taxon>Lophotrochozoa</taxon>
        <taxon>Mollusca</taxon>
        <taxon>Gastropoda</taxon>
        <taxon>Heterobranchia</taxon>
        <taxon>Euthyneura</taxon>
        <taxon>Panpulmonata</taxon>
        <taxon>Sacoglossa</taxon>
        <taxon>Placobranchoidea</taxon>
        <taxon>Plakobranchidae</taxon>
        <taxon>Elysia</taxon>
    </lineage>
</organism>
<comment type="similarity">
    <text evidence="2">Belongs to the polycystin family.</text>
</comment>
<feature type="transmembrane region" description="Helical" evidence="8">
    <location>
        <begin position="447"/>
        <end position="469"/>
    </location>
</feature>
<feature type="compositionally biased region" description="Low complexity" evidence="7">
    <location>
        <begin position="584"/>
        <end position="597"/>
    </location>
</feature>
<sequence length="1644" mass="187218">MSGLGTIDLYTETKTTHQEIKLRPIRDPIVVTFQKRKKRPRIIKMRMDVWERNGAVVEPSCLILPIKQSRIYNLSVHLEVPGSHKFNLTHYLAQTTAQLANLPWEESEEIAHVKSFMIPKLTKGTNLKLENEDELKYPNSRYYILLRVPATATASAGVPVNLVLNRPLIKLTIYGTNCLYLKDRKWTQDSKCQAVPSVQRYVVECHCYVHAPYTANVINVRDLLTDYVVPKIENEPTNLIPGFLIVILITFTSYYCYWAFFRDRKERDCAQIHAVKDCYRPESPEQFLVCISTGALPGSGTRKRVSFVLVGETGSCQTIMPDGRFCFATGSEIWFLLSSDLPLGHIIGVNILYDKVVGGTSLRPWLLKRVIVYSNRFNHVIIFEANRSLGIHLRNVMLPTIPHKNAQGEEILLRFWGNMKVYHTLASVFFHVPGNGAGKCCSAISSLTVILTTSAVALEVTGAPMLLFQGRSYPDSDSENSFLWDIAKMAFITCCLCFFIKSVFSLVFRKQVRVVWYNKPLWRSRQEEKQEISYEMGSTKLGRGNEGNLENEPEVHPDYDSQKSTSSLWRSKLSLRNSGGSARSSDNSTSYGSSGSMSFISPAVSGHKFRKDRAGSLSSSLSRLSPASDQGRLSSMRKGDKAYHNSNVNRDVSASDIDLTKQKKEHGSNIVVPSSSCNPCECSSSPSESENPITTITWISEESARFRAFVSQKVSLGLRDKPEIHVSDFRESHPRPSSSEITPSRRDRFASPSRLHSHKIKMGDESPSSKSSAQRHSNIPLITSFGTSHSYQKVTTKPKLKSKDYTTPFPRAKHYLVQIIGAKASGLPQEAHNYRSFRRPFFKHSHKLGLCTDDCQVFPSTVTRPWFMRNARCSEKFSEGSSSFSPEAKELFTETKGKRIQYFRDVDLCCEEVLIGQSDSCEQIFDTDRDSLKMSEWFGGHNSRATNSTSSSFFEAERKLKTKRQFFFQNFLGALTFIVEGVLFYPRLAIQTVIIPFRRLSTNRKREQSGTGFSVVQKDFQCAPSFSSSEQHLQEWVKRSTLARSGLANYDSNRSANPAADNTANEVQRENTSPENNRNAASTHRQYTSVDPLEKNGAKTTDATVVTNESNKDNEYQISDIFWTCWNLKSYLLKLPVLVISILIIIFCSGWVYNNGLYYSSEMSVNWLLLSLSALFLDLIVFEPLVCLFCAVVSSQLWTKPVIINECINRFKVVLQDINLRSWMFELGWISRPLTFFIHKQAAPQSASLFHLHHVIFDALKSVVRLPDVVFQTGVYWLIIYTTCTLILVNLQSDMYQSNSQGAFTRNMLGLHKEPRPISVEKMWDFLENRLRPELLDMEANVNLTLETGEIQNTTHSVMGGMLISPIRVKQIRLKPFDGRYQYKDKRCSPVPSARIGREQQCNFEFTRDTMETRSFVDSWNFPIRGQNPGHFAYSPDGSTLFEALDFLPLSGFKQVLFLDDGLFQQSLSLIKDSSWIDQHTRFIVIDFSVINMYSSIVSCFHITFDFNRPAPYWYTVSFHFFHSLTGNTFYYMAITMLVFLMISANNILKELLLVYKSGPLDYFSNFSSYVEIIKVLLSTILCYVHFRKVALKSFLLQELKYSYLEKENSGFVDFLEMAVMDYAYTFVGGVLGFLCFFQILNML</sequence>